<dbReference type="Pfam" id="PF00194">
    <property type="entry name" value="Carb_anhydrase"/>
    <property type="match status" value="1"/>
</dbReference>
<comment type="similarity">
    <text evidence="1">Belongs to the alpha-carbonic anhydrase family.</text>
</comment>
<evidence type="ECO:0000256" key="2">
    <source>
        <dbReference type="SAM" id="MobiDB-lite"/>
    </source>
</evidence>
<dbReference type="Proteomes" id="UP001162164">
    <property type="component" value="Unassembled WGS sequence"/>
</dbReference>
<dbReference type="InterPro" id="IPR023561">
    <property type="entry name" value="Carbonic_anhydrase_a-class"/>
</dbReference>
<dbReference type="EMBL" id="JAPWTJ010002119">
    <property type="protein sequence ID" value="KAJ8967844.1"/>
    <property type="molecule type" value="Genomic_DNA"/>
</dbReference>
<feature type="compositionally biased region" description="Basic and acidic residues" evidence="2">
    <location>
        <begin position="21"/>
        <end position="41"/>
    </location>
</feature>
<dbReference type="SUPFAM" id="SSF51069">
    <property type="entry name" value="Carbonic anhydrase"/>
    <property type="match status" value="1"/>
</dbReference>
<dbReference type="PANTHER" id="PTHR18952">
    <property type="entry name" value="CARBONIC ANHYDRASE"/>
    <property type="match status" value="1"/>
</dbReference>
<dbReference type="InterPro" id="IPR036398">
    <property type="entry name" value="CA_dom_sf"/>
</dbReference>
<dbReference type="PANTHER" id="PTHR18952:SF114">
    <property type="entry name" value="CARBONIC ANHYDRASE 3, ISOFORM A"/>
    <property type="match status" value="1"/>
</dbReference>
<gene>
    <name evidence="4" type="ORF">NQ317_005515</name>
</gene>
<dbReference type="SMART" id="SM01057">
    <property type="entry name" value="Carb_anhydrase"/>
    <property type="match status" value="1"/>
</dbReference>
<feature type="domain" description="Alpha-carbonic anhydrase" evidence="3">
    <location>
        <begin position="119"/>
        <end position="374"/>
    </location>
</feature>
<accession>A0ABQ9IX96</accession>
<dbReference type="CDD" id="cd00326">
    <property type="entry name" value="alpha_CA"/>
    <property type="match status" value="1"/>
</dbReference>
<organism evidence="4 5">
    <name type="scientific">Molorchus minor</name>
    <dbReference type="NCBI Taxonomy" id="1323400"/>
    <lineage>
        <taxon>Eukaryota</taxon>
        <taxon>Metazoa</taxon>
        <taxon>Ecdysozoa</taxon>
        <taxon>Arthropoda</taxon>
        <taxon>Hexapoda</taxon>
        <taxon>Insecta</taxon>
        <taxon>Pterygota</taxon>
        <taxon>Neoptera</taxon>
        <taxon>Endopterygota</taxon>
        <taxon>Coleoptera</taxon>
        <taxon>Polyphaga</taxon>
        <taxon>Cucujiformia</taxon>
        <taxon>Chrysomeloidea</taxon>
        <taxon>Cerambycidae</taxon>
        <taxon>Lamiinae</taxon>
        <taxon>Monochamini</taxon>
        <taxon>Molorchus</taxon>
    </lineage>
</organism>
<evidence type="ECO:0000259" key="3">
    <source>
        <dbReference type="PROSITE" id="PS51144"/>
    </source>
</evidence>
<feature type="compositionally biased region" description="Basic and acidic residues" evidence="2">
    <location>
        <begin position="50"/>
        <end position="88"/>
    </location>
</feature>
<sequence length="439" mass="51150">MSMKRKRNQSVGITEEPNTEPDLKKGKREVIDKKNELHVSSKEQQNQVKLEGEPKQEGKETEIEEKATNEEGSIKKSSTDENNNEKVDTKRKRKEKNKRLAKADDGVTLGGSRAKKIFKNQDIEAHIQVEDWRLNKIQSPIELKHDDTVEHDHFEPLEFHGHWDEAGEATFTNNGHTATLRFQNRELPILKGGPLHEDEYIFEQLHFHWSEDDHSGCEHIFEGQAYSMEAHAVHYNSKYQNFKEAHDKLDGLAVVAFFLQATDNDDHPCFNKLSDATRDIIKVNTTTNVRSDCLTWFKEEAQCKGYYTYQGSLTTEPYTESVTWILYPQPIHVAREQVANFRKLNSTPCEKYNITQNVRPLQTPPEHKKLNILYARSHKPEYVNVILNCKCEKNPACYMKVFTVLKNTVNFHNVLYFYQNLKMVIEVYTNTILYYKLLK</sequence>
<feature type="compositionally biased region" description="Basic residues" evidence="2">
    <location>
        <begin position="89"/>
        <end position="100"/>
    </location>
</feature>
<evidence type="ECO:0000256" key="1">
    <source>
        <dbReference type="ARBA" id="ARBA00010718"/>
    </source>
</evidence>
<keyword evidence="5" id="KW-1185">Reference proteome</keyword>
<protein>
    <recommendedName>
        <fullName evidence="3">Alpha-carbonic anhydrase domain-containing protein</fullName>
    </recommendedName>
</protein>
<evidence type="ECO:0000313" key="4">
    <source>
        <dbReference type="EMBL" id="KAJ8967844.1"/>
    </source>
</evidence>
<feature type="region of interest" description="Disordered" evidence="2">
    <location>
        <begin position="1"/>
        <end position="106"/>
    </location>
</feature>
<dbReference type="InterPro" id="IPR001148">
    <property type="entry name" value="CA_dom"/>
</dbReference>
<reference evidence="4" key="1">
    <citation type="journal article" date="2023" name="Insect Mol. Biol.">
        <title>Genome sequencing provides insights into the evolution of gene families encoding plant cell wall-degrading enzymes in longhorned beetles.</title>
        <authorList>
            <person name="Shin N.R."/>
            <person name="Okamura Y."/>
            <person name="Kirsch R."/>
            <person name="Pauchet Y."/>
        </authorList>
    </citation>
    <scope>NUCLEOTIDE SEQUENCE</scope>
    <source>
        <strain evidence="4">MMC_N1</strain>
    </source>
</reference>
<comment type="caution">
    <text evidence="4">The sequence shown here is derived from an EMBL/GenBank/DDBJ whole genome shotgun (WGS) entry which is preliminary data.</text>
</comment>
<name>A0ABQ9IX96_9CUCU</name>
<dbReference type="Gene3D" id="3.10.200.10">
    <property type="entry name" value="Alpha carbonic anhydrase"/>
    <property type="match status" value="1"/>
</dbReference>
<proteinExistence type="inferred from homology"/>
<evidence type="ECO:0000313" key="5">
    <source>
        <dbReference type="Proteomes" id="UP001162164"/>
    </source>
</evidence>
<dbReference type="PROSITE" id="PS51144">
    <property type="entry name" value="ALPHA_CA_2"/>
    <property type="match status" value="1"/>
</dbReference>